<dbReference type="GeneID" id="54419452"/>
<keyword evidence="3" id="KW-1185">Reference proteome</keyword>
<feature type="compositionally biased region" description="Polar residues" evidence="1">
    <location>
        <begin position="1"/>
        <end position="10"/>
    </location>
</feature>
<dbReference type="Proteomes" id="UP000504638">
    <property type="component" value="Unplaced"/>
</dbReference>
<evidence type="ECO:0000313" key="2">
    <source>
        <dbReference type="EMBL" id="KAF1814833.1"/>
    </source>
</evidence>
<protein>
    <submittedName>
        <fullName evidence="2 4">Uncharacterized protein</fullName>
    </submittedName>
</protein>
<feature type="region of interest" description="Disordered" evidence="1">
    <location>
        <begin position="1"/>
        <end position="30"/>
    </location>
</feature>
<reference evidence="2 4" key="1">
    <citation type="submission" date="2020-01" db="EMBL/GenBank/DDBJ databases">
        <authorList>
            <consortium name="DOE Joint Genome Institute"/>
            <person name="Haridas S."/>
            <person name="Albert R."/>
            <person name="Binder M."/>
            <person name="Bloem J."/>
            <person name="Labutti K."/>
            <person name="Salamov A."/>
            <person name="Andreopoulos B."/>
            <person name="Baker S.E."/>
            <person name="Barry K."/>
            <person name="Bills G."/>
            <person name="Bluhm B.H."/>
            <person name="Cannon C."/>
            <person name="Castanera R."/>
            <person name="Culley D.E."/>
            <person name="Daum C."/>
            <person name="Ezra D."/>
            <person name="Gonzalez J.B."/>
            <person name="Henrissat B."/>
            <person name="Kuo A."/>
            <person name="Liang C."/>
            <person name="Lipzen A."/>
            <person name="Lutzoni F."/>
            <person name="Magnuson J."/>
            <person name="Mondo S."/>
            <person name="Nolan M."/>
            <person name="Ohm R."/>
            <person name="Pangilinan J."/>
            <person name="Park H.-J."/>
            <person name="Ramirez L."/>
            <person name="Alfaro M."/>
            <person name="Sun H."/>
            <person name="Tritt A."/>
            <person name="Yoshinaga Y."/>
            <person name="Zwiers L.-H."/>
            <person name="Turgeon B.G."/>
            <person name="Goodwin S.B."/>
            <person name="Spatafora J.W."/>
            <person name="Crous P.W."/>
            <person name="Grigoriev I.V."/>
        </authorList>
    </citation>
    <scope>NUCLEOTIDE SEQUENCE</scope>
    <source>
        <strain evidence="2 4">CBS 781.70</strain>
    </source>
</reference>
<name>A0A6G1G9X4_9PEZI</name>
<feature type="region of interest" description="Disordered" evidence="1">
    <location>
        <begin position="201"/>
        <end position="227"/>
    </location>
</feature>
<feature type="region of interest" description="Disordered" evidence="1">
    <location>
        <begin position="331"/>
        <end position="351"/>
    </location>
</feature>
<feature type="compositionally biased region" description="Basic and acidic residues" evidence="1">
    <location>
        <begin position="104"/>
        <end position="116"/>
    </location>
</feature>
<evidence type="ECO:0000313" key="4">
    <source>
        <dbReference type="RefSeq" id="XP_033536464.1"/>
    </source>
</evidence>
<feature type="compositionally biased region" description="Acidic residues" evidence="1">
    <location>
        <begin position="132"/>
        <end position="144"/>
    </location>
</feature>
<reference evidence="4" key="3">
    <citation type="submission" date="2025-04" db="UniProtKB">
        <authorList>
            <consortium name="RefSeq"/>
        </authorList>
    </citation>
    <scope>IDENTIFICATION</scope>
    <source>
        <strain evidence="4">CBS 781.70</strain>
    </source>
</reference>
<feature type="compositionally biased region" description="Basic and acidic residues" evidence="1">
    <location>
        <begin position="215"/>
        <end position="227"/>
    </location>
</feature>
<evidence type="ECO:0000256" key="1">
    <source>
        <dbReference type="SAM" id="MobiDB-lite"/>
    </source>
</evidence>
<gene>
    <name evidence="2 4" type="ORF">P152DRAFT_455872</name>
</gene>
<feature type="compositionally biased region" description="Basic and acidic residues" evidence="1">
    <location>
        <begin position="11"/>
        <end position="28"/>
    </location>
</feature>
<proteinExistence type="predicted"/>
<reference evidence="4" key="2">
    <citation type="submission" date="2020-04" db="EMBL/GenBank/DDBJ databases">
        <authorList>
            <consortium name="NCBI Genome Project"/>
        </authorList>
    </citation>
    <scope>NUCLEOTIDE SEQUENCE</scope>
    <source>
        <strain evidence="4">CBS 781.70</strain>
    </source>
</reference>
<feature type="region of interest" description="Disordered" evidence="1">
    <location>
        <begin position="85"/>
        <end position="144"/>
    </location>
</feature>
<sequence>MIAPRSTIQSGDRERDETNTDVTHRADSSHTLQLPTLRVDQWLSSLVDAEMSAHEAASSLEDSAYEVVSPLPSDAESLASLSLDGFTEDGQDESASVAVTDGSEAGKDEPKVREWGEQPQEQEWGWGHNGEEEGYGDEEHYEGDEYDGDEYYEEEGEEGEYREEYYGEEGYYEEEEISKDERDRLDQADWQAWSNQVERGQFEAQGKSARPPKFFTDRPPTERTPFEKAGHLPTMMVRSVCDTARRWKTAWSAQHPRDRFMIIATAIPIIMFITMFTMTHANTPIPSAQVAPNLPLPVEQAVTGQMDSSELWRSAMQDFYNRIHSADIEPDAPQVEVSPPPAPQETQEQAGTRQGEIFVFERPNRENACVLPNRKIEISRVVTQEDPISRSIPFVMTQVDGKCVPAVDPREAYGILEVIVWKAPSFTAKKTIVHIQTVEVVERSVAGWIRSFKKLVRRPQAYFANLDQHQEEAERAAKQTSERLSDALHGAAGEFEQRFREVSKELGHILVAASQEVAVRMQDTEVAVRRHLETHAYAQQFHEQVTAVSTEIVTGLSKSWGLFQQRLNLAAEDIGEMQRELVKHEWKVAKEAKVKASRNAKKLFRSVKEAMAPEEEGRTCSKCRHLRMGGFIGDW</sequence>
<feature type="compositionally biased region" description="Low complexity" evidence="1">
    <location>
        <begin position="117"/>
        <end position="126"/>
    </location>
</feature>
<dbReference type="RefSeq" id="XP_033536464.1">
    <property type="nucleotide sequence ID" value="XM_033678882.1"/>
</dbReference>
<accession>A0A6G1G9X4</accession>
<organism evidence="2">
    <name type="scientific">Eremomyces bilateralis CBS 781.70</name>
    <dbReference type="NCBI Taxonomy" id="1392243"/>
    <lineage>
        <taxon>Eukaryota</taxon>
        <taxon>Fungi</taxon>
        <taxon>Dikarya</taxon>
        <taxon>Ascomycota</taxon>
        <taxon>Pezizomycotina</taxon>
        <taxon>Dothideomycetes</taxon>
        <taxon>Dothideomycetes incertae sedis</taxon>
        <taxon>Eremomycetales</taxon>
        <taxon>Eremomycetaceae</taxon>
        <taxon>Eremomyces</taxon>
    </lineage>
</organism>
<dbReference type="EMBL" id="ML975152">
    <property type="protein sequence ID" value="KAF1814833.1"/>
    <property type="molecule type" value="Genomic_DNA"/>
</dbReference>
<dbReference type="AlphaFoldDB" id="A0A6G1G9X4"/>
<evidence type="ECO:0000313" key="3">
    <source>
        <dbReference type="Proteomes" id="UP000504638"/>
    </source>
</evidence>